<keyword evidence="6 11" id="KW-0808">Transferase</keyword>
<comment type="pathway">
    <text evidence="3 11">Cofactor biosynthesis; molybdopterin biosynthesis.</text>
</comment>
<evidence type="ECO:0000256" key="4">
    <source>
        <dbReference type="ARBA" id="ARBA00010763"/>
    </source>
</evidence>
<dbReference type="SUPFAM" id="SSF63882">
    <property type="entry name" value="MoeA N-terminal region -like"/>
    <property type="match status" value="1"/>
</dbReference>
<evidence type="ECO:0000256" key="2">
    <source>
        <dbReference type="ARBA" id="ARBA00002901"/>
    </source>
</evidence>
<dbReference type="InterPro" id="IPR001453">
    <property type="entry name" value="MoaB/Mog_dom"/>
</dbReference>
<accession>A0A3M5MYC8</accession>
<dbReference type="InterPro" id="IPR036135">
    <property type="entry name" value="MoeA_linker/N_sf"/>
</dbReference>
<dbReference type="Proteomes" id="UP000282636">
    <property type="component" value="Unassembled WGS sequence"/>
</dbReference>
<keyword evidence="9 11" id="KW-0501">Molybdenum cofactor biosynthesis</keyword>
<dbReference type="Gene3D" id="3.40.980.10">
    <property type="entry name" value="MoaB/Mog-like domain"/>
    <property type="match status" value="1"/>
</dbReference>
<feature type="domain" description="MoaB/Mog" evidence="12">
    <location>
        <begin position="185"/>
        <end position="321"/>
    </location>
</feature>
<dbReference type="GO" id="GO:0006777">
    <property type="term" value="P:Mo-molybdopterin cofactor biosynthetic process"/>
    <property type="evidence" value="ECO:0007669"/>
    <property type="project" value="UniProtKB-UniRule"/>
</dbReference>
<dbReference type="InterPro" id="IPR036688">
    <property type="entry name" value="MoeA_C_domain_IV_sf"/>
</dbReference>
<comment type="similarity">
    <text evidence="4 11">Belongs to the MoeA family.</text>
</comment>
<organism evidence="13 14">
    <name type="scientific">Pseudomonas syringae pv. theae</name>
    <dbReference type="NCBI Taxonomy" id="103985"/>
    <lineage>
        <taxon>Bacteria</taxon>
        <taxon>Pseudomonadati</taxon>
        <taxon>Pseudomonadota</taxon>
        <taxon>Gammaproteobacteria</taxon>
        <taxon>Pseudomonadales</taxon>
        <taxon>Pseudomonadaceae</taxon>
        <taxon>Pseudomonas</taxon>
        <taxon>Pseudomonas syringae</taxon>
    </lineage>
</organism>
<evidence type="ECO:0000256" key="11">
    <source>
        <dbReference type="RuleBase" id="RU365090"/>
    </source>
</evidence>
<dbReference type="InterPro" id="IPR036425">
    <property type="entry name" value="MoaB/Mog-like_dom_sf"/>
</dbReference>
<evidence type="ECO:0000256" key="1">
    <source>
        <dbReference type="ARBA" id="ARBA00001946"/>
    </source>
</evidence>
<dbReference type="Pfam" id="PF03454">
    <property type="entry name" value="MoeA_C"/>
    <property type="match status" value="1"/>
</dbReference>
<evidence type="ECO:0000256" key="10">
    <source>
        <dbReference type="ARBA" id="ARBA00047317"/>
    </source>
</evidence>
<comment type="cofactor">
    <cofactor evidence="1 11">
        <name>Mg(2+)</name>
        <dbReference type="ChEBI" id="CHEBI:18420"/>
    </cofactor>
</comment>
<evidence type="ECO:0000256" key="9">
    <source>
        <dbReference type="ARBA" id="ARBA00023150"/>
    </source>
</evidence>
<sequence>MLMNNEPKTLLPVEEAIARLLAMAEATQITERQRVSLADAEGRVLAVDLVSTLDLPPWPNSAMDGYALRQADWTGEPLTVSQRIFAGQAPEPLAPGTCARIFTGAPMPEGADCVEMQENADVQADQRVRFSEPLSVGQNIRPQGQETRVGDSVLAAGTRLGPIELGLAASLGLAELEVIRRVRVAVLSTGDELIEPGQPLGPGQIYNSNRVLLCSWLKRLHCEVVDAGILPDDLLQTRAALASLHDVDLILSTGGVSVGEADFLGHALREEGELTLWKLAIKPGKPLTFGHFRGVPVIGLPGNPASTLVTFALLARAYLLRRQGVMDVAPMQFPVPAGFVWTRPGNRREYLRGRLEQGRAVVYRNQSSGVLRSAAWADGLIEVREGTTVAEGDWVSFIPLNEVLG</sequence>
<dbReference type="SUPFAM" id="SSF63867">
    <property type="entry name" value="MoeA C-terminal domain-like"/>
    <property type="match status" value="1"/>
</dbReference>
<keyword evidence="8 11" id="KW-0460">Magnesium</keyword>
<dbReference type="PANTHER" id="PTHR10192:SF5">
    <property type="entry name" value="GEPHYRIN"/>
    <property type="match status" value="1"/>
</dbReference>
<evidence type="ECO:0000313" key="13">
    <source>
        <dbReference type="EMBL" id="RMT65114.1"/>
    </source>
</evidence>
<comment type="catalytic activity">
    <reaction evidence="10">
        <text>adenylyl-molybdopterin + molybdate = Mo-molybdopterin + AMP + H(+)</text>
        <dbReference type="Rhea" id="RHEA:35047"/>
        <dbReference type="ChEBI" id="CHEBI:15378"/>
        <dbReference type="ChEBI" id="CHEBI:36264"/>
        <dbReference type="ChEBI" id="CHEBI:62727"/>
        <dbReference type="ChEBI" id="CHEBI:71302"/>
        <dbReference type="ChEBI" id="CHEBI:456215"/>
        <dbReference type="EC" id="2.10.1.1"/>
    </reaction>
</comment>
<dbReference type="PROSITE" id="PS01079">
    <property type="entry name" value="MOCF_BIOSYNTHESIS_2"/>
    <property type="match status" value="1"/>
</dbReference>
<dbReference type="GO" id="GO:0061599">
    <property type="term" value="F:molybdopterin molybdotransferase activity"/>
    <property type="evidence" value="ECO:0007669"/>
    <property type="project" value="UniProtKB-UniRule"/>
</dbReference>
<evidence type="ECO:0000259" key="12">
    <source>
        <dbReference type="SMART" id="SM00852"/>
    </source>
</evidence>
<dbReference type="Pfam" id="PF03453">
    <property type="entry name" value="MoeA_N"/>
    <property type="match status" value="1"/>
</dbReference>
<dbReference type="SMART" id="SM00852">
    <property type="entry name" value="MoCF_biosynth"/>
    <property type="match status" value="1"/>
</dbReference>
<dbReference type="AlphaFoldDB" id="A0A3M5MYC8"/>
<dbReference type="NCBIfam" id="NF045515">
    <property type="entry name" value="Glp_gephyrin"/>
    <property type="match status" value="1"/>
</dbReference>
<dbReference type="CDD" id="cd00887">
    <property type="entry name" value="MoeA"/>
    <property type="match status" value="1"/>
</dbReference>
<dbReference type="InterPro" id="IPR005111">
    <property type="entry name" value="MoeA_C_domain_IV"/>
</dbReference>
<comment type="caution">
    <text evidence="13">The sequence shown here is derived from an EMBL/GenBank/DDBJ whole genome shotgun (WGS) entry which is preliminary data.</text>
</comment>
<evidence type="ECO:0000256" key="6">
    <source>
        <dbReference type="ARBA" id="ARBA00022679"/>
    </source>
</evidence>
<evidence type="ECO:0000256" key="5">
    <source>
        <dbReference type="ARBA" id="ARBA00022505"/>
    </source>
</evidence>
<dbReference type="GO" id="GO:0005829">
    <property type="term" value="C:cytosol"/>
    <property type="evidence" value="ECO:0007669"/>
    <property type="project" value="TreeGrafter"/>
</dbReference>
<keyword evidence="7 11" id="KW-0479">Metal-binding</keyword>
<dbReference type="Pfam" id="PF00994">
    <property type="entry name" value="MoCF_biosynth"/>
    <property type="match status" value="1"/>
</dbReference>
<evidence type="ECO:0000256" key="3">
    <source>
        <dbReference type="ARBA" id="ARBA00005046"/>
    </source>
</evidence>
<evidence type="ECO:0000256" key="8">
    <source>
        <dbReference type="ARBA" id="ARBA00022842"/>
    </source>
</evidence>
<evidence type="ECO:0000313" key="14">
    <source>
        <dbReference type="Proteomes" id="UP000282636"/>
    </source>
</evidence>
<dbReference type="NCBIfam" id="TIGR00177">
    <property type="entry name" value="molyb_syn"/>
    <property type="match status" value="1"/>
</dbReference>
<dbReference type="FunFam" id="3.40.980.10:FF:000004">
    <property type="entry name" value="Molybdopterin molybdenumtransferase"/>
    <property type="match status" value="1"/>
</dbReference>
<proteinExistence type="inferred from homology"/>
<keyword evidence="5 11" id="KW-0500">Molybdenum</keyword>
<dbReference type="SUPFAM" id="SSF53218">
    <property type="entry name" value="Molybdenum cofactor biosynthesis proteins"/>
    <property type="match status" value="1"/>
</dbReference>
<reference evidence="13 14" key="1">
    <citation type="submission" date="2018-08" db="EMBL/GenBank/DDBJ databases">
        <title>Recombination of ecologically and evolutionarily significant loci maintains genetic cohesion in the Pseudomonas syringae species complex.</title>
        <authorList>
            <person name="Dillon M."/>
            <person name="Thakur S."/>
            <person name="Almeida R.N.D."/>
            <person name="Weir B.S."/>
            <person name="Guttman D.S."/>
        </authorList>
    </citation>
    <scope>NUCLEOTIDE SEQUENCE [LARGE SCALE GENOMIC DNA]</scope>
    <source>
        <strain evidence="13 14">ICMP 3934</strain>
    </source>
</reference>
<dbReference type="Gene3D" id="2.40.340.10">
    <property type="entry name" value="MoeA, C-terminal, domain IV"/>
    <property type="match status" value="1"/>
</dbReference>
<protein>
    <recommendedName>
        <fullName evidence="11">Molybdopterin molybdenumtransferase</fullName>
        <ecNumber evidence="11">2.10.1.1</ecNumber>
    </recommendedName>
</protein>
<dbReference type="InterPro" id="IPR038987">
    <property type="entry name" value="MoeA-like"/>
</dbReference>
<dbReference type="EC" id="2.10.1.1" evidence="11"/>
<name>A0A3M5MYC8_PSESX</name>
<dbReference type="InterPro" id="IPR005110">
    <property type="entry name" value="MoeA_linker/N"/>
</dbReference>
<dbReference type="UniPathway" id="UPA00344"/>
<dbReference type="EMBL" id="RBTL01000218">
    <property type="protein sequence ID" value="RMT65114.1"/>
    <property type="molecule type" value="Genomic_DNA"/>
</dbReference>
<dbReference type="InterPro" id="IPR008284">
    <property type="entry name" value="MoCF_biosynth_CS"/>
</dbReference>
<dbReference type="Gene3D" id="3.90.105.10">
    <property type="entry name" value="Molybdopterin biosynthesis moea protein, domain 2"/>
    <property type="match status" value="1"/>
</dbReference>
<evidence type="ECO:0000256" key="7">
    <source>
        <dbReference type="ARBA" id="ARBA00022723"/>
    </source>
</evidence>
<comment type="function">
    <text evidence="2 11">Catalyzes the insertion of molybdate into adenylated molybdopterin with the concomitant release of AMP.</text>
</comment>
<dbReference type="Gene3D" id="2.170.190.11">
    <property type="entry name" value="Molybdopterin biosynthesis moea protein, domain 3"/>
    <property type="match status" value="1"/>
</dbReference>
<gene>
    <name evidence="13" type="ORF">ALP44_01057</name>
</gene>
<dbReference type="GO" id="GO:0046872">
    <property type="term" value="F:metal ion binding"/>
    <property type="evidence" value="ECO:0007669"/>
    <property type="project" value="UniProtKB-UniRule"/>
</dbReference>
<dbReference type="PANTHER" id="PTHR10192">
    <property type="entry name" value="MOLYBDOPTERIN BIOSYNTHESIS PROTEIN"/>
    <property type="match status" value="1"/>
</dbReference>